<dbReference type="FunFam" id="3.40.50.300:FF:001371">
    <property type="entry name" value="ABC transporter ATP-binding protein"/>
    <property type="match status" value="1"/>
</dbReference>
<evidence type="ECO:0000256" key="6">
    <source>
        <dbReference type="ARBA" id="ARBA00022741"/>
    </source>
</evidence>
<name>A0AAE1WND0_9LAMI</name>
<feature type="transmembrane region" description="Helical" evidence="12">
    <location>
        <begin position="431"/>
        <end position="447"/>
    </location>
</feature>
<keyword evidence="8 12" id="KW-1133">Transmembrane helix</keyword>
<dbReference type="GO" id="GO:0016887">
    <property type="term" value="F:ATP hydrolysis activity"/>
    <property type="evidence" value="ECO:0007669"/>
    <property type="project" value="InterPro"/>
</dbReference>
<comment type="similarity">
    <text evidence="3">Belongs to the replication factor A protein 3 family.</text>
</comment>
<dbReference type="GO" id="GO:0031981">
    <property type="term" value="C:nuclear lumen"/>
    <property type="evidence" value="ECO:0007669"/>
    <property type="project" value="UniProtKB-ARBA"/>
</dbReference>
<dbReference type="InterPro" id="IPR012340">
    <property type="entry name" value="NA-bd_OB-fold"/>
</dbReference>
<dbReference type="InterPro" id="IPR011527">
    <property type="entry name" value="ABC1_TM_dom"/>
</dbReference>
<evidence type="ECO:0000259" key="14">
    <source>
        <dbReference type="PROSITE" id="PS50929"/>
    </source>
</evidence>
<feature type="non-terminal residue" evidence="15">
    <location>
        <position position="1"/>
    </location>
</feature>
<dbReference type="PROSITE" id="PS50893">
    <property type="entry name" value="ABC_TRANSPORTER_2"/>
    <property type="match status" value="1"/>
</dbReference>
<comment type="caution">
    <text evidence="15">The sequence shown here is derived from an EMBL/GenBank/DDBJ whole genome shotgun (WGS) entry which is preliminary data.</text>
</comment>
<dbReference type="PANTHER" id="PTHR24221">
    <property type="entry name" value="ATP-BINDING CASSETTE SUB-FAMILY B"/>
    <property type="match status" value="1"/>
</dbReference>
<organism evidence="15 16">
    <name type="scientific">Sesamum angolense</name>
    <dbReference type="NCBI Taxonomy" id="2727404"/>
    <lineage>
        <taxon>Eukaryota</taxon>
        <taxon>Viridiplantae</taxon>
        <taxon>Streptophyta</taxon>
        <taxon>Embryophyta</taxon>
        <taxon>Tracheophyta</taxon>
        <taxon>Spermatophyta</taxon>
        <taxon>Magnoliopsida</taxon>
        <taxon>eudicotyledons</taxon>
        <taxon>Gunneridae</taxon>
        <taxon>Pentapetalae</taxon>
        <taxon>asterids</taxon>
        <taxon>lamiids</taxon>
        <taxon>Lamiales</taxon>
        <taxon>Pedaliaceae</taxon>
        <taxon>Sesamum</taxon>
    </lineage>
</organism>
<dbReference type="InterPro" id="IPR039421">
    <property type="entry name" value="Type_1_exporter"/>
</dbReference>
<dbReference type="Gene3D" id="1.20.1560.10">
    <property type="entry name" value="ABC transporter type 1, transmembrane domain"/>
    <property type="match status" value="1"/>
</dbReference>
<sequence>MASFGSFPAADVEKELNPGFDKNFQVDSVSSDVATSKEIKEKDEAEKKEHEKMDALQSFKTAIIVSGMVVAVLVVVFFPPRSLAITRTPQSELFPCQRRLMAQLLRLPPPYSSSCPPSLFHLKFRIPARIGGTRIANHFPVSFSLRPSSTLATDAAPCNGEAPPIKLASLTALKPYLQCEWRPIISGWLCSAISVYSLSRIVPLAGKLSSVMATENLMSLRNDGLILGVLVLTRIVANYLQQAFLWEAALNCVYKVRVFVFNRVLQRDLGFFEGEKGILPGDVAYRITAEAEDIADATIVPSTLQLSAMATQMLVISPVLSLISALVIPSMALITGCLGEKLRTISNKAQLSTAAMSAYLNEVLPSILFVKANNAESSERIRFQLLASADLSACLKKKQMKVLIPQTVQMMFFGVLFMFGASSFVVSSGKFNFSAMVSFITSLVLLIDPIQGVGKAYNELKQGEPAIERLFNLTLFKSQVLEKPDAVDLASITGEVKVCGLSFTYGDSITPVLDGLDLHINAGETIALVGPSGGGKTTLVKLLLRLYEPLSGSILIDGYDIRNIQLESLRRHVGLVSQDTVLFSGTIAENIGYRDLIRGINMDRVKLAAQIANADEFIRSLPDQYQTTVGPRGSNFSGGQKQRLAIARALYQNPSILILDEATSALDSRSEFLVRQALQRLLRNRTVLVIAHRLETVQMAERIFMLNGGKLRQLSHSDLLDVHKEVQNLEKIVSEINREKFNDSLVSSASPRGCTVRSNLLSSPAINSSIKKMDTSNPAVFVNAELLRMHVGRRVRAVIQVLRSEGGNSVIGKSTDEQQLVIKGRPPGPLSTYVEVIGIADSNQSIQAETWTNFGDVLATNLFGGLVVFFRLPTLEDGLNVYSELIVRKFGISD</sequence>
<dbReference type="GO" id="GO:0006310">
    <property type="term" value="P:DNA recombination"/>
    <property type="evidence" value="ECO:0007669"/>
    <property type="project" value="InterPro"/>
</dbReference>
<evidence type="ECO:0000313" key="15">
    <source>
        <dbReference type="EMBL" id="KAK4396534.1"/>
    </source>
</evidence>
<dbReference type="GO" id="GO:0006260">
    <property type="term" value="P:DNA replication"/>
    <property type="evidence" value="ECO:0007669"/>
    <property type="project" value="InterPro"/>
</dbReference>
<feature type="domain" description="ABC transporter" evidence="13">
    <location>
        <begin position="496"/>
        <end position="733"/>
    </location>
</feature>
<dbReference type="Proteomes" id="UP001289374">
    <property type="component" value="Unassembled WGS sequence"/>
</dbReference>
<feature type="transmembrane region" description="Helical" evidence="12">
    <location>
        <begin position="313"/>
        <end position="338"/>
    </location>
</feature>
<dbReference type="InterPro" id="IPR027417">
    <property type="entry name" value="P-loop_NTPase"/>
</dbReference>
<reference evidence="15" key="1">
    <citation type="submission" date="2020-06" db="EMBL/GenBank/DDBJ databases">
        <authorList>
            <person name="Li T."/>
            <person name="Hu X."/>
            <person name="Zhang T."/>
            <person name="Song X."/>
            <person name="Zhang H."/>
            <person name="Dai N."/>
            <person name="Sheng W."/>
            <person name="Hou X."/>
            <person name="Wei L."/>
        </authorList>
    </citation>
    <scope>NUCLEOTIDE SEQUENCE</scope>
    <source>
        <strain evidence="15">K16</strain>
        <tissue evidence="15">Leaf</tissue>
    </source>
</reference>
<dbReference type="SUPFAM" id="SSF90123">
    <property type="entry name" value="ABC transporter transmembrane region"/>
    <property type="match status" value="1"/>
</dbReference>
<dbReference type="Gene3D" id="3.40.50.300">
    <property type="entry name" value="P-loop containing nucleotide triphosphate hydrolases"/>
    <property type="match status" value="1"/>
</dbReference>
<accession>A0AAE1WND0</accession>
<feature type="transmembrane region" description="Helical" evidence="12">
    <location>
        <begin position="402"/>
        <end position="425"/>
    </location>
</feature>
<keyword evidence="6" id="KW-0547">Nucleotide-binding</keyword>
<evidence type="ECO:0000256" key="2">
    <source>
        <dbReference type="ARBA" id="ARBA00004141"/>
    </source>
</evidence>
<dbReference type="InterPro" id="IPR017871">
    <property type="entry name" value="ABC_transporter-like_CS"/>
</dbReference>
<dbReference type="InterPro" id="IPR036640">
    <property type="entry name" value="ABC1_TM_sf"/>
</dbReference>
<proteinExistence type="inferred from homology"/>
<dbReference type="SUPFAM" id="SSF50249">
    <property type="entry name" value="Nucleic acid-binding proteins"/>
    <property type="match status" value="1"/>
</dbReference>
<dbReference type="CDD" id="cd04479">
    <property type="entry name" value="RPA3"/>
    <property type="match status" value="1"/>
</dbReference>
<evidence type="ECO:0000259" key="13">
    <source>
        <dbReference type="PROSITE" id="PS50893"/>
    </source>
</evidence>
<evidence type="ECO:0000256" key="11">
    <source>
        <dbReference type="SAM" id="MobiDB-lite"/>
    </source>
</evidence>
<dbReference type="GO" id="GO:0005524">
    <property type="term" value="F:ATP binding"/>
    <property type="evidence" value="ECO:0007669"/>
    <property type="project" value="UniProtKB-KW"/>
</dbReference>
<evidence type="ECO:0000256" key="1">
    <source>
        <dbReference type="ARBA" id="ARBA00004123"/>
    </source>
</evidence>
<evidence type="ECO:0000256" key="8">
    <source>
        <dbReference type="ARBA" id="ARBA00022989"/>
    </source>
</evidence>
<feature type="domain" description="ABC transmembrane type-1" evidence="14">
    <location>
        <begin position="224"/>
        <end position="462"/>
    </location>
</feature>
<dbReference type="SUPFAM" id="SSF52540">
    <property type="entry name" value="P-loop containing nucleoside triphosphate hydrolases"/>
    <property type="match status" value="1"/>
</dbReference>
<keyword evidence="10" id="KW-0539">Nucleus</keyword>
<evidence type="ECO:0000256" key="5">
    <source>
        <dbReference type="ARBA" id="ARBA00022692"/>
    </source>
</evidence>
<dbReference type="PROSITE" id="PS50929">
    <property type="entry name" value="ABC_TM1F"/>
    <property type="match status" value="1"/>
</dbReference>
<dbReference type="InterPro" id="IPR013970">
    <property type="entry name" value="Rfa2"/>
</dbReference>
<protein>
    <submittedName>
        <fullName evidence="15">ABC transporter B family member 29, chloroplastic</fullName>
    </submittedName>
</protein>
<feature type="compositionally biased region" description="Polar residues" evidence="11">
    <location>
        <begin position="25"/>
        <end position="34"/>
    </location>
</feature>
<comment type="subcellular location">
    <subcellularLocation>
        <location evidence="2">Membrane</location>
        <topology evidence="2">Multi-pass membrane protein</topology>
    </subcellularLocation>
    <subcellularLocation>
        <location evidence="1">Nucleus</location>
    </subcellularLocation>
</comment>
<reference evidence="15" key="2">
    <citation type="journal article" date="2024" name="Plant">
        <title>Genomic evolution and insights into agronomic trait innovations of Sesamum species.</title>
        <authorList>
            <person name="Miao H."/>
            <person name="Wang L."/>
            <person name="Qu L."/>
            <person name="Liu H."/>
            <person name="Sun Y."/>
            <person name="Le M."/>
            <person name="Wang Q."/>
            <person name="Wei S."/>
            <person name="Zheng Y."/>
            <person name="Lin W."/>
            <person name="Duan Y."/>
            <person name="Cao H."/>
            <person name="Xiong S."/>
            <person name="Wang X."/>
            <person name="Wei L."/>
            <person name="Li C."/>
            <person name="Ma Q."/>
            <person name="Ju M."/>
            <person name="Zhao R."/>
            <person name="Li G."/>
            <person name="Mu C."/>
            <person name="Tian Q."/>
            <person name="Mei H."/>
            <person name="Zhang T."/>
            <person name="Gao T."/>
            <person name="Zhang H."/>
        </authorList>
    </citation>
    <scope>NUCLEOTIDE SEQUENCE</scope>
    <source>
        <strain evidence="15">K16</strain>
    </source>
</reference>
<dbReference type="GO" id="GO:0006281">
    <property type="term" value="P:DNA repair"/>
    <property type="evidence" value="ECO:0007669"/>
    <property type="project" value="InterPro"/>
</dbReference>
<dbReference type="GO" id="GO:0003677">
    <property type="term" value="F:DNA binding"/>
    <property type="evidence" value="ECO:0007669"/>
    <property type="project" value="InterPro"/>
</dbReference>
<dbReference type="InterPro" id="IPR003439">
    <property type="entry name" value="ABC_transporter-like_ATP-bd"/>
</dbReference>
<dbReference type="PANTHER" id="PTHR24221:SF630">
    <property type="entry name" value="ABC TRANSPORTER B FAMILY MEMBER 29, CHLOROPLASTIC"/>
    <property type="match status" value="1"/>
</dbReference>
<keyword evidence="5 12" id="KW-0812">Transmembrane</keyword>
<evidence type="ECO:0000256" key="3">
    <source>
        <dbReference type="ARBA" id="ARBA00009761"/>
    </source>
</evidence>
<evidence type="ECO:0000313" key="16">
    <source>
        <dbReference type="Proteomes" id="UP001289374"/>
    </source>
</evidence>
<dbReference type="Gene3D" id="2.40.50.140">
    <property type="entry name" value="Nucleic acid-binding proteins"/>
    <property type="match status" value="1"/>
</dbReference>
<dbReference type="EMBL" id="JACGWL010000008">
    <property type="protein sequence ID" value="KAK4396534.1"/>
    <property type="molecule type" value="Genomic_DNA"/>
</dbReference>
<feature type="transmembrane region" description="Helical" evidence="12">
    <location>
        <begin position="58"/>
        <end position="78"/>
    </location>
</feature>
<dbReference type="Pfam" id="PF00005">
    <property type="entry name" value="ABC_tran"/>
    <property type="match status" value="1"/>
</dbReference>
<keyword evidence="4" id="KW-0813">Transport</keyword>
<feature type="region of interest" description="Disordered" evidence="11">
    <location>
        <begin position="19"/>
        <end position="51"/>
    </location>
</feature>
<keyword evidence="7" id="KW-0067">ATP-binding</keyword>
<dbReference type="SMART" id="SM00382">
    <property type="entry name" value="AAA"/>
    <property type="match status" value="1"/>
</dbReference>
<dbReference type="AlphaFoldDB" id="A0AAE1WND0"/>
<keyword evidence="16" id="KW-1185">Reference proteome</keyword>
<dbReference type="Pfam" id="PF08661">
    <property type="entry name" value="Rep_fac-A_3"/>
    <property type="match status" value="1"/>
</dbReference>
<feature type="compositionally biased region" description="Basic and acidic residues" evidence="11">
    <location>
        <begin position="35"/>
        <end position="51"/>
    </location>
</feature>
<dbReference type="InterPro" id="IPR003593">
    <property type="entry name" value="AAA+_ATPase"/>
</dbReference>
<evidence type="ECO:0000256" key="12">
    <source>
        <dbReference type="SAM" id="Phobius"/>
    </source>
</evidence>
<keyword evidence="9 12" id="KW-0472">Membrane</keyword>
<dbReference type="GO" id="GO:0016020">
    <property type="term" value="C:membrane"/>
    <property type="evidence" value="ECO:0007669"/>
    <property type="project" value="UniProtKB-SubCell"/>
</dbReference>
<evidence type="ECO:0000256" key="7">
    <source>
        <dbReference type="ARBA" id="ARBA00022840"/>
    </source>
</evidence>
<evidence type="ECO:0000256" key="4">
    <source>
        <dbReference type="ARBA" id="ARBA00022448"/>
    </source>
</evidence>
<evidence type="ECO:0000256" key="9">
    <source>
        <dbReference type="ARBA" id="ARBA00023136"/>
    </source>
</evidence>
<gene>
    <name evidence="15" type="ORF">Sango_1490000</name>
</gene>
<dbReference type="CDD" id="cd07346">
    <property type="entry name" value="ABC_6TM_exporters"/>
    <property type="match status" value="1"/>
</dbReference>
<dbReference type="GO" id="GO:0140359">
    <property type="term" value="F:ABC-type transporter activity"/>
    <property type="evidence" value="ECO:0007669"/>
    <property type="project" value="InterPro"/>
</dbReference>
<dbReference type="FunFam" id="1.20.1560.10:FF:000096">
    <property type="entry name" value="ABC transporter related"/>
    <property type="match status" value="1"/>
</dbReference>
<dbReference type="PROSITE" id="PS00211">
    <property type="entry name" value="ABC_TRANSPORTER_1"/>
    <property type="match status" value="1"/>
</dbReference>
<evidence type="ECO:0000256" key="10">
    <source>
        <dbReference type="ARBA" id="ARBA00023242"/>
    </source>
</evidence>
<dbReference type="Pfam" id="PF00664">
    <property type="entry name" value="ABC_membrane"/>
    <property type="match status" value="1"/>
</dbReference>